<evidence type="ECO:0000313" key="3">
    <source>
        <dbReference type="Proteomes" id="UP000272051"/>
    </source>
</evidence>
<dbReference type="Proteomes" id="UP000272051">
    <property type="component" value="Unassembled WGS sequence"/>
</dbReference>
<gene>
    <name evidence="2" type="ORF">DRJ33_02430</name>
</gene>
<accession>A0A497F0T8</accession>
<feature type="transmembrane region" description="Helical" evidence="1">
    <location>
        <begin position="446"/>
        <end position="469"/>
    </location>
</feature>
<dbReference type="NCBIfam" id="NF037982">
    <property type="entry name" value="Nramp_1"/>
    <property type="match status" value="1"/>
</dbReference>
<evidence type="ECO:0000256" key="1">
    <source>
        <dbReference type="SAM" id="Phobius"/>
    </source>
</evidence>
<feature type="transmembrane region" description="Helical" evidence="1">
    <location>
        <begin position="412"/>
        <end position="434"/>
    </location>
</feature>
<evidence type="ECO:0008006" key="4">
    <source>
        <dbReference type="Google" id="ProtNLM"/>
    </source>
</evidence>
<feature type="transmembrane region" description="Helical" evidence="1">
    <location>
        <begin position="205"/>
        <end position="225"/>
    </location>
</feature>
<protein>
    <recommendedName>
        <fullName evidence="4">Divalent metal cation transporter</fullName>
    </recommendedName>
</protein>
<sequence length="477" mass="51741">MNEAELPLPPKGFLGHLKAIGPGIILASLSIGAGEWFLFPAMIVKYGPMLMWTAAVGCILQAVLGAESMKYTIYCGQPIHQAYMKLGKPIAWAWAWALLLFIPVMWPGWAAASATAIAALQLGRLPGPADKTLVLVWAIALLVLSLVILHVGTKIQRTLEIVNWPIVLMVIILVGVAVIAGVPASAWAEVAKGFIAPGFPRGANWFIIAAAIAYLPAGFGFNMMLSSYARDKGWGMGAKVGYIPAIVGGKKVKLLAKEVPFAISEENLKRWKGWLNTVRVDAWIVMSLLTFITVFMTSVMTYGLLVPRGLAPVGFKVAAVQAEALADVLGPSAWFIVLFGGFWMLFGTQFGLMDAVSRVITDNFWLASNKVRDMCGDDPRKFYYAVLYLLFAVAMVLLIGMIGFGWARPYELAAIGANLGLFALVVAYPLQIVVNYKFLPKELRPSVVTTILLALGTVWYGIFLTGIMLQTLAGIRL</sequence>
<reference evidence="2 3" key="1">
    <citation type="submission" date="2018-06" db="EMBL/GenBank/DDBJ databases">
        <title>Extensive metabolic versatility and redundancy in microbially diverse, dynamic hydrothermal sediments.</title>
        <authorList>
            <person name="Dombrowski N."/>
            <person name="Teske A."/>
            <person name="Baker B.J."/>
        </authorList>
    </citation>
    <scope>NUCLEOTIDE SEQUENCE [LARGE SCALE GENOMIC DNA]</scope>
    <source>
        <strain evidence="2">B34_G17</strain>
    </source>
</reference>
<name>A0A497F0T8_9CREN</name>
<keyword evidence="1" id="KW-0812">Transmembrane</keyword>
<feature type="transmembrane region" description="Helical" evidence="1">
    <location>
        <begin position="164"/>
        <end position="185"/>
    </location>
</feature>
<feature type="transmembrane region" description="Helical" evidence="1">
    <location>
        <begin position="333"/>
        <end position="352"/>
    </location>
</feature>
<feature type="transmembrane region" description="Helical" evidence="1">
    <location>
        <begin position="49"/>
        <end position="69"/>
    </location>
</feature>
<dbReference type="EMBL" id="QMQX01000029">
    <property type="protein sequence ID" value="RLE52922.1"/>
    <property type="molecule type" value="Genomic_DNA"/>
</dbReference>
<feature type="transmembrane region" description="Helical" evidence="1">
    <location>
        <begin position="90"/>
        <end position="112"/>
    </location>
</feature>
<feature type="transmembrane region" description="Helical" evidence="1">
    <location>
        <begin position="20"/>
        <end position="43"/>
    </location>
</feature>
<proteinExistence type="predicted"/>
<evidence type="ECO:0000313" key="2">
    <source>
        <dbReference type="EMBL" id="RLE52922.1"/>
    </source>
</evidence>
<feature type="transmembrane region" description="Helical" evidence="1">
    <location>
        <begin position="132"/>
        <end position="152"/>
    </location>
</feature>
<dbReference type="AlphaFoldDB" id="A0A497F0T8"/>
<comment type="caution">
    <text evidence="2">The sequence shown here is derived from an EMBL/GenBank/DDBJ whole genome shotgun (WGS) entry which is preliminary data.</text>
</comment>
<keyword evidence="1" id="KW-0472">Membrane</keyword>
<organism evidence="2 3">
    <name type="scientific">Thermoproteota archaeon</name>
    <dbReference type="NCBI Taxonomy" id="2056631"/>
    <lineage>
        <taxon>Archaea</taxon>
        <taxon>Thermoproteota</taxon>
    </lineage>
</organism>
<feature type="transmembrane region" description="Helical" evidence="1">
    <location>
        <begin position="382"/>
        <end position="406"/>
    </location>
</feature>
<feature type="transmembrane region" description="Helical" evidence="1">
    <location>
        <begin position="280"/>
        <end position="305"/>
    </location>
</feature>
<keyword evidence="1" id="KW-1133">Transmembrane helix</keyword>